<feature type="compositionally biased region" description="Basic and acidic residues" evidence="1">
    <location>
        <begin position="889"/>
        <end position="906"/>
    </location>
</feature>
<reference evidence="2 3" key="1">
    <citation type="submission" date="2020-12" db="EMBL/GenBank/DDBJ databases">
        <title>Concerted genomic and epigenomic changes stabilize Arabidopsis allopolyploids.</title>
        <authorList>
            <person name="Chen Z."/>
        </authorList>
    </citation>
    <scope>NUCLEOTIDE SEQUENCE [LARGE SCALE GENOMIC DNA]</scope>
    <source>
        <strain evidence="2">Allo738</strain>
        <tissue evidence="2">Leaf</tissue>
    </source>
</reference>
<dbReference type="PANTHER" id="PTHR33737">
    <property type="entry name" value="OS05G0121800 PROTEIN"/>
    <property type="match status" value="1"/>
</dbReference>
<feature type="compositionally biased region" description="Polar residues" evidence="1">
    <location>
        <begin position="266"/>
        <end position="307"/>
    </location>
</feature>
<name>A0A8T1XJX4_9BRAS</name>
<sequence length="1258" mass="136840">MDKDLLDISGEDDEDNWLLKNTPKKVISGREKSYLNCSPLQIPRSSRIVPTRPPFSPIGRVTGTSNNMEQPCASVDTDSVGKEDSKVEMPKLSVERQQMKKKKKNAGFNLRKSLAWDRAFSTEEGVLDSSELSKITGTACQFGGDRLPAIQEEFRESMSASKCTSVSPGLQALEENLFNDLPVNSKNREKKLVSGIMPKYASPSPKYASPSKSQSSSAQKKVISAQDLRSGTKRSGCPRPPPSSSLKRPANVHTTTSRSRELSISKAPTTKSEPLTVANNMKRNTQSPSKAKKSQPTQLKNSQRSLGSESFSKNTSSTKSKTKSSVASKSSIPRPSLKQARRNVISKTSEIPSVSNSQHSVVAKSNVGPMTASDVAMFGPASDIPESNVITPGTSLTQSSCNRLGNTQSAVSRLGKPSGLRVPKPSIGYFSQSDSQPSHSAGDKHGQLPRSDVSSASHISLIPTFKKPLVAEKLPGVKSKAATGIFGSSGSAARFSAQSICLKPSQEKVKVDLQSTQEVESNELCCSLSSQINENLQHQFAIQGDTGKLVLDDVTYCTSEKNSTAKCQEFQSSSELPPLGCKNNVQDGSNMSDDKSDEKRKSCRSVEEYCALPLKDSMDLPMQGPPSDELTLFDNYSQLKVSNLGEEDMCTTIDFSGDFDTLDVHGQPLNECVQPGNEDEISPCLSGENDALIVYHSTENVAKQPEVLDSVTADPTFFEDFASIKGDVDDLSSSENQLGNTEYVSVPLGPSEAPDCVQSPCNHLEENAVANSILCDHNMVCDGQAVLETEKRIEISESTETKCEADFIGPISECKDWFRESEEQHLSGQLVLEVKEGGHEIDVLIRNKGADGPGRQIECFTGSSDADNMEQVKSLRPSSVEVRMEIKPLESSHEPFSEKSTSEKLRQYNCSSSENSSDVIDGCVMKQADQLGTLVSCSPEKDASAAVFSYSNEEPEDNSELEDMDLGTDSDCSDEEPEDNLERTEVHVVTDPVLISDLDEFTVKGILNQEYPQEEDIHTASDLCGKTKTLLSESISSSDSIFGDPECLNEGTNFSRISEGMSKEDSNSGRIEHKYVVKAENQIDAEKDFSAQVTGQELVPDEGEEVKVVKISPDPVVFALREEESGTPIPTKETFSVRDDIQINEFNVLSDDILTSETNASEDKEKMILLDTKLEKKPDPIIVKPPNAVPFSDEWLAAIEAAGEEILTLKSGRVQHSPTEKSAPEPGPWSPVKKKSNQVVGPFDCTKYNNKGLPPAFD</sequence>
<feature type="region of interest" description="Disordered" evidence="1">
    <location>
        <begin position="949"/>
        <end position="980"/>
    </location>
</feature>
<evidence type="ECO:0000256" key="1">
    <source>
        <dbReference type="SAM" id="MobiDB-lite"/>
    </source>
</evidence>
<dbReference type="InterPro" id="IPR045882">
    <property type="entry name" value="GPT1/2"/>
</dbReference>
<feature type="region of interest" description="Disordered" evidence="1">
    <location>
        <begin position="578"/>
        <end position="600"/>
    </location>
</feature>
<evidence type="ECO:0000313" key="3">
    <source>
        <dbReference type="Proteomes" id="UP000694240"/>
    </source>
</evidence>
<evidence type="ECO:0000313" key="2">
    <source>
        <dbReference type="EMBL" id="KAG7534913.1"/>
    </source>
</evidence>
<comment type="caution">
    <text evidence="2">The sequence shown here is derived from an EMBL/GenBank/DDBJ whole genome shotgun (WGS) entry which is preliminary data.</text>
</comment>
<dbReference type="EMBL" id="JAEFBK010000013">
    <property type="protein sequence ID" value="KAG7534913.1"/>
    <property type="molecule type" value="Genomic_DNA"/>
</dbReference>
<feature type="region of interest" description="Disordered" evidence="1">
    <location>
        <begin position="889"/>
        <end position="916"/>
    </location>
</feature>
<feature type="region of interest" description="Disordered" evidence="1">
    <location>
        <begin position="45"/>
        <end position="86"/>
    </location>
</feature>
<feature type="compositionally biased region" description="Acidic residues" evidence="1">
    <location>
        <begin position="953"/>
        <end position="979"/>
    </location>
</feature>
<accession>A0A8T1XJX4</accession>
<dbReference type="PANTHER" id="PTHR33737:SF19">
    <property type="entry name" value="BNAA10G12980D PROTEIN"/>
    <property type="match status" value="1"/>
</dbReference>
<feature type="compositionally biased region" description="Polar residues" evidence="1">
    <location>
        <begin position="345"/>
        <end position="360"/>
    </location>
</feature>
<gene>
    <name evidence="2" type="ORF">ISN45_Aa08g024140</name>
</gene>
<feature type="region of interest" description="Disordered" evidence="1">
    <location>
        <begin position="1210"/>
        <end position="1258"/>
    </location>
</feature>
<protein>
    <submittedName>
        <fullName evidence="2">Uncharacterized protein</fullName>
    </submittedName>
</protein>
<dbReference type="AlphaFoldDB" id="A0A8T1XJX4"/>
<feature type="compositionally biased region" description="Low complexity" evidence="1">
    <location>
        <begin position="308"/>
        <end position="331"/>
    </location>
</feature>
<feature type="region of interest" description="Disordered" evidence="1">
    <location>
        <begin position="407"/>
        <end position="454"/>
    </location>
</feature>
<feature type="compositionally biased region" description="Polar residues" evidence="1">
    <location>
        <begin position="429"/>
        <end position="439"/>
    </location>
</feature>
<dbReference type="Proteomes" id="UP000694240">
    <property type="component" value="Chromosome 13"/>
</dbReference>
<feature type="compositionally biased region" description="Low complexity" evidence="1">
    <location>
        <begin position="198"/>
        <end position="221"/>
    </location>
</feature>
<organism evidence="2 3">
    <name type="scientific">Arabidopsis thaliana x Arabidopsis arenosa</name>
    <dbReference type="NCBI Taxonomy" id="1240361"/>
    <lineage>
        <taxon>Eukaryota</taxon>
        <taxon>Viridiplantae</taxon>
        <taxon>Streptophyta</taxon>
        <taxon>Embryophyta</taxon>
        <taxon>Tracheophyta</taxon>
        <taxon>Spermatophyta</taxon>
        <taxon>Magnoliopsida</taxon>
        <taxon>eudicotyledons</taxon>
        <taxon>Gunneridae</taxon>
        <taxon>Pentapetalae</taxon>
        <taxon>rosids</taxon>
        <taxon>malvids</taxon>
        <taxon>Brassicales</taxon>
        <taxon>Brassicaceae</taxon>
        <taxon>Camelineae</taxon>
        <taxon>Arabidopsis</taxon>
    </lineage>
</organism>
<dbReference type="GO" id="GO:0008017">
    <property type="term" value="F:microtubule binding"/>
    <property type="evidence" value="ECO:0007669"/>
    <property type="project" value="InterPro"/>
</dbReference>
<proteinExistence type="predicted"/>
<feature type="region of interest" description="Disordered" evidence="1">
    <location>
        <begin position="195"/>
        <end position="360"/>
    </location>
</feature>
<keyword evidence="3" id="KW-1185">Reference proteome</keyword>